<keyword evidence="2" id="KW-1185">Reference proteome</keyword>
<dbReference type="AlphaFoldDB" id="A0A5B9QF94"/>
<dbReference type="RefSeq" id="WP_148074659.1">
    <property type="nucleotide sequence ID" value="NZ_CP042913.1"/>
</dbReference>
<proteinExistence type="predicted"/>
<dbReference type="KEGG" id="bgok:Pr1d_36070"/>
<accession>A0A5B9QF94</accession>
<reference evidence="1 2" key="1">
    <citation type="submission" date="2019-08" db="EMBL/GenBank/DDBJ databases">
        <title>Deep-cultivation of Planctomycetes and their phenomic and genomic characterization uncovers novel biology.</title>
        <authorList>
            <person name="Wiegand S."/>
            <person name="Jogler M."/>
            <person name="Boedeker C."/>
            <person name="Pinto D."/>
            <person name="Vollmers J."/>
            <person name="Rivas-Marin E."/>
            <person name="Kohn T."/>
            <person name="Peeters S.H."/>
            <person name="Heuer A."/>
            <person name="Rast P."/>
            <person name="Oberbeckmann S."/>
            <person name="Bunk B."/>
            <person name="Jeske O."/>
            <person name="Meyerdierks A."/>
            <person name="Storesund J.E."/>
            <person name="Kallscheuer N."/>
            <person name="Luecker S."/>
            <person name="Lage O.M."/>
            <person name="Pohl T."/>
            <person name="Merkel B.J."/>
            <person name="Hornburger P."/>
            <person name="Mueller R.-W."/>
            <person name="Bruemmer F."/>
            <person name="Labrenz M."/>
            <person name="Spormann A.M."/>
            <person name="Op den Camp H."/>
            <person name="Overmann J."/>
            <person name="Amann R."/>
            <person name="Jetten M.S.M."/>
            <person name="Mascher T."/>
            <person name="Medema M.H."/>
            <person name="Devos D.P."/>
            <person name="Kaster A.-K."/>
            <person name="Ovreas L."/>
            <person name="Rohde M."/>
            <person name="Galperin M.Y."/>
            <person name="Jogler C."/>
        </authorList>
    </citation>
    <scope>NUCLEOTIDE SEQUENCE [LARGE SCALE GENOMIC DNA]</scope>
    <source>
        <strain evidence="1 2">Pr1d</strain>
    </source>
</reference>
<dbReference type="Proteomes" id="UP000323917">
    <property type="component" value="Chromosome"/>
</dbReference>
<name>A0A5B9QF94_9BACT</name>
<sequence>MKIGRITCFVNMISLLGNLAYSDTPTADPVDATKRTLEDVEIRTRLETTGKLIYQTSFENEIELANYYNLRGAEEGRVEIVLNRTLAHTGQGVLELTTEDQQGKTSSSAGARYWFPPGYDRVYFRRYIKFALDYDQGNLHHAGGSLYAIAGNDKHAQMGKAGILPNGDDRFGSSFEPWRFGGRYQPPGIMMLYTYWMDMKPGERGTYYGNALLPSVDRVVQLERDRWYCLEHMLQANTIGKADGEIAAWIDGELYVHFQGVRWRSSAEVLLKRFDLVLYVHHSHKKNQMWYDDVALSTGYIGPINVNVGE</sequence>
<dbReference type="OrthoDB" id="251863at2"/>
<protein>
    <submittedName>
        <fullName evidence="1">Uncharacterized protein</fullName>
    </submittedName>
</protein>
<evidence type="ECO:0000313" key="2">
    <source>
        <dbReference type="Proteomes" id="UP000323917"/>
    </source>
</evidence>
<dbReference type="Gene3D" id="2.60.120.200">
    <property type="match status" value="1"/>
</dbReference>
<organism evidence="1 2">
    <name type="scientific">Bythopirellula goksoeyrii</name>
    <dbReference type="NCBI Taxonomy" id="1400387"/>
    <lineage>
        <taxon>Bacteria</taxon>
        <taxon>Pseudomonadati</taxon>
        <taxon>Planctomycetota</taxon>
        <taxon>Planctomycetia</taxon>
        <taxon>Pirellulales</taxon>
        <taxon>Lacipirellulaceae</taxon>
        <taxon>Bythopirellula</taxon>
    </lineage>
</organism>
<gene>
    <name evidence="1" type="ORF">Pr1d_36070</name>
</gene>
<evidence type="ECO:0000313" key="1">
    <source>
        <dbReference type="EMBL" id="QEG36295.1"/>
    </source>
</evidence>
<dbReference type="EMBL" id="CP042913">
    <property type="protein sequence ID" value="QEG36295.1"/>
    <property type="molecule type" value="Genomic_DNA"/>
</dbReference>